<organism evidence="1 2">
    <name type="scientific">Globisporangium ultimum (strain ATCC 200006 / CBS 805.95 / DAOM BR144)</name>
    <name type="common">Pythium ultimum</name>
    <dbReference type="NCBI Taxonomy" id="431595"/>
    <lineage>
        <taxon>Eukaryota</taxon>
        <taxon>Sar</taxon>
        <taxon>Stramenopiles</taxon>
        <taxon>Oomycota</taxon>
        <taxon>Peronosporomycetes</taxon>
        <taxon>Pythiales</taxon>
        <taxon>Pythiaceae</taxon>
        <taxon>Globisporangium</taxon>
    </lineage>
</organism>
<dbReference type="Proteomes" id="UP000019132">
    <property type="component" value="Unassembled WGS sequence"/>
</dbReference>
<dbReference type="HOGENOM" id="CLU_1550637_0_0_1"/>
<accession>K3WSQ6</accession>
<reference evidence="2" key="2">
    <citation type="submission" date="2010-04" db="EMBL/GenBank/DDBJ databases">
        <authorList>
            <person name="Buell R."/>
            <person name="Hamilton J."/>
            <person name="Hostetler J."/>
        </authorList>
    </citation>
    <scope>NUCLEOTIDE SEQUENCE [LARGE SCALE GENOMIC DNA]</scope>
    <source>
        <strain evidence="2">DAOM:BR144</strain>
    </source>
</reference>
<sequence>MSKVDLARTSLTTVQNLSFPNAMTSLNISGNAVTRIAGVTFPASLEYLHFNSIGPITASDAESTASVFEEFEVRQTDATRFARLTVFDVAVTTKVTCSDSRAKRTYVQDTMLCVLPDDVFLSKYGLASNTNTAASSTATPVPVLDEDMDQSRSWFLLIGGGLLSAFVVPTPSS</sequence>
<evidence type="ECO:0000313" key="2">
    <source>
        <dbReference type="Proteomes" id="UP000019132"/>
    </source>
</evidence>
<dbReference type="EMBL" id="GL376617">
    <property type="status" value="NOT_ANNOTATED_CDS"/>
    <property type="molecule type" value="Genomic_DNA"/>
</dbReference>
<reference evidence="2" key="1">
    <citation type="journal article" date="2010" name="Genome Biol.">
        <title>Genome sequence of the necrotrophic plant pathogen Pythium ultimum reveals original pathogenicity mechanisms and effector repertoire.</title>
        <authorList>
            <person name="Levesque C.A."/>
            <person name="Brouwer H."/>
            <person name="Cano L."/>
            <person name="Hamilton J.P."/>
            <person name="Holt C."/>
            <person name="Huitema E."/>
            <person name="Raffaele S."/>
            <person name="Robideau G.P."/>
            <person name="Thines M."/>
            <person name="Win J."/>
            <person name="Zerillo M.M."/>
            <person name="Beakes G.W."/>
            <person name="Boore J.L."/>
            <person name="Busam D."/>
            <person name="Dumas B."/>
            <person name="Ferriera S."/>
            <person name="Fuerstenberg S.I."/>
            <person name="Gachon C.M."/>
            <person name="Gaulin E."/>
            <person name="Govers F."/>
            <person name="Grenville-Briggs L."/>
            <person name="Horner N."/>
            <person name="Hostetler J."/>
            <person name="Jiang R.H."/>
            <person name="Johnson J."/>
            <person name="Krajaejun T."/>
            <person name="Lin H."/>
            <person name="Meijer H.J."/>
            <person name="Moore B."/>
            <person name="Morris P."/>
            <person name="Phuntmart V."/>
            <person name="Puiu D."/>
            <person name="Shetty J."/>
            <person name="Stajich J.E."/>
            <person name="Tripathy S."/>
            <person name="Wawra S."/>
            <person name="van West P."/>
            <person name="Whitty B.R."/>
            <person name="Coutinho P.M."/>
            <person name="Henrissat B."/>
            <person name="Martin F."/>
            <person name="Thomas P.D."/>
            <person name="Tyler B.M."/>
            <person name="De Vries R.P."/>
            <person name="Kamoun S."/>
            <person name="Yandell M."/>
            <person name="Tisserat N."/>
            <person name="Buell C.R."/>
        </authorList>
    </citation>
    <scope>NUCLEOTIDE SEQUENCE</scope>
    <source>
        <strain evidence="2">DAOM:BR144</strain>
    </source>
</reference>
<reference evidence="1" key="3">
    <citation type="submission" date="2015-02" db="UniProtKB">
        <authorList>
            <consortium name="EnsemblProtists"/>
        </authorList>
    </citation>
    <scope>IDENTIFICATION</scope>
    <source>
        <strain evidence="1">DAOM BR144</strain>
    </source>
</reference>
<evidence type="ECO:0000313" key="1">
    <source>
        <dbReference type="EnsemblProtists" id="PYU1_T008000"/>
    </source>
</evidence>
<dbReference type="EnsemblProtists" id="PYU1_T008000">
    <property type="protein sequence ID" value="PYU1_T008000"/>
    <property type="gene ID" value="PYU1_G007984"/>
</dbReference>
<protein>
    <submittedName>
        <fullName evidence="1">Uncharacterized protein</fullName>
    </submittedName>
</protein>
<dbReference type="eggNOG" id="ENOG502SUW8">
    <property type="taxonomic scope" value="Eukaryota"/>
</dbReference>
<dbReference type="VEuPathDB" id="FungiDB:PYU1_G007984"/>
<dbReference type="AlphaFoldDB" id="K3WSQ6"/>
<name>K3WSQ6_GLOUD</name>
<keyword evidence="2" id="KW-1185">Reference proteome</keyword>
<dbReference type="InParanoid" id="K3WSQ6"/>
<proteinExistence type="predicted"/>